<protein>
    <recommendedName>
        <fullName evidence="2">EamA domain-containing protein</fullName>
    </recommendedName>
</protein>
<feature type="transmembrane region" description="Helical" evidence="1">
    <location>
        <begin position="196"/>
        <end position="214"/>
    </location>
</feature>
<evidence type="ECO:0000313" key="4">
    <source>
        <dbReference type="Proteomes" id="UP000027471"/>
    </source>
</evidence>
<feature type="transmembrane region" description="Helical" evidence="1">
    <location>
        <begin position="226"/>
        <end position="244"/>
    </location>
</feature>
<dbReference type="AlphaFoldDB" id="A0A074K7C8"/>
<feature type="transmembrane region" description="Helical" evidence="1">
    <location>
        <begin position="24"/>
        <end position="45"/>
    </location>
</feature>
<dbReference type="Pfam" id="PF00892">
    <property type="entry name" value="EamA"/>
    <property type="match status" value="1"/>
</dbReference>
<keyword evidence="1" id="KW-1133">Transmembrane helix</keyword>
<proteinExistence type="predicted"/>
<gene>
    <name evidence="3" type="ORF">DT23_05215</name>
</gene>
<keyword evidence="4" id="KW-1185">Reference proteome</keyword>
<feature type="transmembrane region" description="Helical" evidence="1">
    <location>
        <begin position="51"/>
        <end position="71"/>
    </location>
</feature>
<sequence length="319" mass="33271">MALRIEARILRASFIGGHMTPNKATFIGFTAVLLWSLLALFTVGSAPVPPLQLNAMCFAIGGVIGVIWLTVTGSLHQLRRVRWPIYLAGTAGLFGYHFLYFSALRLAPPAQAGLIAYLWPLLIVLFSGLLPGERLNIWHIIGALVAFAGATLILGKGIAGDASALPGYALAGLCALTWSSYSLLSRRFDAVPTAAVAVYCLATSVLSGAAHFALETTVWPHGALGWAAVLGLGLGPVGLAFYTWDLGVKRGDIQLLGTASYAAPLVSTLVLVVVGIAPASPVLLIAAMLITGGAGLAAMGAARARRPVIETEPPRRAAR</sequence>
<organism evidence="3 4">
    <name type="scientific">Thioclava indica</name>
    <dbReference type="NCBI Taxonomy" id="1353528"/>
    <lineage>
        <taxon>Bacteria</taxon>
        <taxon>Pseudomonadati</taxon>
        <taxon>Pseudomonadota</taxon>
        <taxon>Alphaproteobacteria</taxon>
        <taxon>Rhodobacterales</taxon>
        <taxon>Paracoccaceae</taxon>
        <taxon>Thioclava</taxon>
    </lineage>
</organism>
<dbReference type="PANTHER" id="PTHR22911">
    <property type="entry name" value="ACYL-MALONYL CONDENSING ENZYME-RELATED"/>
    <property type="match status" value="1"/>
</dbReference>
<evidence type="ECO:0000313" key="3">
    <source>
        <dbReference type="EMBL" id="KEO57472.1"/>
    </source>
</evidence>
<evidence type="ECO:0000256" key="1">
    <source>
        <dbReference type="SAM" id="Phobius"/>
    </source>
</evidence>
<feature type="transmembrane region" description="Helical" evidence="1">
    <location>
        <begin position="256"/>
        <end position="276"/>
    </location>
</feature>
<evidence type="ECO:0000259" key="2">
    <source>
        <dbReference type="Pfam" id="PF00892"/>
    </source>
</evidence>
<feature type="transmembrane region" description="Helical" evidence="1">
    <location>
        <begin position="83"/>
        <end position="104"/>
    </location>
</feature>
<feature type="transmembrane region" description="Helical" evidence="1">
    <location>
        <begin position="282"/>
        <end position="302"/>
    </location>
</feature>
<dbReference type="EMBL" id="AUNB01000040">
    <property type="protein sequence ID" value="KEO57472.1"/>
    <property type="molecule type" value="Genomic_DNA"/>
</dbReference>
<comment type="caution">
    <text evidence="3">The sequence shown here is derived from an EMBL/GenBank/DDBJ whole genome shotgun (WGS) entry which is preliminary data.</text>
</comment>
<dbReference type="InterPro" id="IPR000620">
    <property type="entry name" value="EamA_dom"/>
</dbReference>
<dbReference type="Proteomes" id="UP000027471">
    <property type="component" value="Unassembled WGS sequence"/>
</dbReference>
<feature type="domain" description="EamA" evidence="2">
    <location>
        <begin position="25"/>
        <end position="154"/>
    </location>
</feature>
<accession>A0A074K7C8</accession>
<dbReference type="eggNOG" id="COG0697">
    <property type="taxonomic scope" value="Bacteria"/>
</dbReference>
<feature type="transmembrane region" description="Helical" evidence="1">
    <location>
        <begin position="165"/>
        <end position="184"/>
    </location>
</feature>
<reference evidence="3 4" key="1">
    <citation type="journal article" date="2015" name="Antonie Van Leeuwenhoek">
        <title>Thioclava indica sp. nov., isolated from surface seawater of the Indian Ocean.</title>
        <authorList>
            <person name="Liu Y."/>
            <person name="Lai Q."/>
            <person name="Du J."/>
            <person name="Xu H."/>
            <person name="Jiang L."/>
            <person name="Shao Z."/>
        </authorList>
    </citation>
    <scope>NUCLEOTIDE SEQUENCE [LARGE SCALE GENOMIC DNA]</scope>
    <source>
        <strain evidence="3 4">DT23-4</strain>
    </source>
</reference>
<keyword evidence="1" id="KW-0472">Membrane</keyword>
<dbReference type="STRING" id="1353528.DT23_05215"/>
<feature type="transmembrane region" description="Helical" evidence="1">
    <location>
        <begin position="137"/>
        <end position="159"/>
    </location>
</feature>
<dbReference type="InterPro" id="IPR037185">
    <property type="entry name" value="EmrE-like"/>
</dbReference>
<dbReference type="SUPFAM" id="SSF103481">
    <property type="entry name" value="Multidrug resistance efflux transporter EmrE"/>
    <property type="match status" value="1"/>
</dbReference>
<keyword evidence="1" id="KW-0812">Transmembrane</keyword>
<dbReference type="GO" id="GO:0016020">
    <property type="term" value="C:membrane"/>
    <property type="evidence" value="ECO:0007669"/>
    <property type="project" value="InterPro"/>
</dbReference>
<feature type="transmembrane region" description="Helical" evidence="1">
    <location>
        <begin position="110"/>
        <end position="130"/>
    </location>
</feature>
<name>A0A074K7C8_9RHOB</name>
<dbReference type="PANTHER" id="PTHR22911:SF76">
    <property type="entry name" value="EAMA DOMAIN-CONTAINING PROTEIN"/>
    <property type="match status" value="1"/>
</dbReference>